<dbReference type="InterPro" id="IPR050493">
    <property type="entry name" value="FAD-dep_Monooxygenase_BioMet"/>
</dbReference>
<dbReference type="Proteomes" id="UP000441586">
    <property type="component" value="Unassembled WGS sequence"/>
</dbReference>
<evidence type="ECO:0000256" key="4">
    <source>
        <dbReference type="ARBA" id="ARBA00023002"/>
    </source>
</evidence>
<dbReference type="Gene3D" id="3.50.50.60">
    <property type="entry name" value="FAD/NAD(P)-binding domain"/>
    <property type="match status" value="1"/>
</dbReference>
<keyword evidence="4" id="KW-0560">Oxidoreductase</keyword>
<evidence type="ECO:0000256" key="5">
    <source>
        <dbReference type="ARBA" id="ARBA00023033"/>
    </source>
</evidence>
<dbReference type="PRINTS" id="PR00420">
    <property type="entry name" value="RNGMNOXGNASE"/>
</dbReference>
<keyword evidence="5 7" id="KW-0503">Monooxygenase</keyword>
<dbReference type="GO" id="GO:0071949">
    <property type="term" value="F:FAD binding"/>
    <property type="evidence" value="ECO:0007669"/>
    <property type="project" value="InterPro"/>
</dbReference>
<gene>
    <name evidence="7" type="ORF">GP644_20775</name>
</gene>
<comment type="cofactor">
    <cofactor evidence="1">
        <name>FAD</name>
        <dbReference type="ChEBI" id="CHEBI:57692"/>
    </cofactor>
</comment>
<dbReference type="PANTHER" id="PTHR13789:SF318">
    <property type="entry name" value="GERANYLGERANYL DIPHOSPHATE REDUCTASE"/>
    <property type="match status" value="1"/>
</dbReference>
<name>A0A6A4RBP7_9RHOB</name>
<evidence type="ECO:0000259" key="6">
    <source>
        <dbReference type="Pfam" id="PF01494"/>
    </source>
</evidence>
<reference evidence="7 8" key="1">
    <citation type="submission" date="2019-12" db="EMBL/GenBank/DDBJ databases">
        <authorList>
            <person name="Zhang Y.-J."/>
        </authorList>
    </citation>
    <scope>NUCLEOTIDE SEQUENCE [LARGE SCALE GENOMIC DNA]</scope>
    <source>
        <strain evidence="7 8">H18S-6</strain>
    </source>
</reference>
<keyword evidence="3" id="KW-0274">FAD</keyword>
<sequence length="390" mass="42534">MELEGQRITIIGCGIGGLTSALVLQQRGAWVTVLEQAEAISEVGAGLQISPNGVAVLKALGLHDDLAWRSQRARAVVLRHHKHGQQVLRLDLDQYSVGQNFYFVHRSDLISILADAVRRAGIQVRLLQKVDRVEAGPSPVVHLSNGAQCGGDLVIGADGLHSKARKAFNDPGQPSFTGQVAWRATVPNVLNLPPEAQVYMGSKRHLVAYPLRDGSLVNIVAVQERSEWADEGWNHIDDPANLRDAFRSFGGTAAGLLSAVDDVRLWGLFRHPVAKNWHQGRVVILGDAAHPTLPFMAQGANLALEDAWVLGASLASADTIDSGLGLYEQQRRDRAVKVVAAATNNAWKYHLRAPLAWPAHQLLKLGGRFAPQRMVSQFDWIYQHDVTAQP</sequence>
<dbReference type="EMBL" id="WSFO01000015">
    <property type="protein sequence ID" value="KAE9626488.1"/>
    <property type="molecule type" value="Genomic_DNA"/>
</dbReference>
<dbReference type="SUPFAM" id="SSF54373">
    <property type="entry name" value="FAD-linked reductases, C-terminal domain"/>
    <property type="match status" value="1"/>
</dbReference>
<evidence type="ECO:0000313" key="8">
    <source>
        <dbReference type="Proteomes" id="UP000441586"/>
    </source>
</evidence>
<dbReference type="Pfam" id="PF01494">
    <property type="entry name" value="FAD_binding_3"/>
    <property type="match status" value="1"/>
</dbReference>
<dbReference type="InterPro" id="IPR002938">
    <property type="entry name" value="FAD-bd"/>
</dbReference>
<evidence type="ECO:0000313" key="7">
    <source>
        <dbReference type="EMBL" id="KAE9626488.1"/>
    </source>
</evidence>
<evidence type="ECO:0000256" key="2">
    <source>
        <dbReference type="ARBA" id="ARBA00022630"/>
    </source>
</evidence>
<dbReference type="GO" id="GO:0004497">
    <property type="term" value="F:monooxygenase activity"/>
    <property type="evidence" value="ECO:0007669"/>
    <property type="project" value="UniProtKB-KW"/>
</dbReference>
<dbReference type="RefSeq" id="WP_158981425.1">
    <property type="nucleotide sequence ID" value="NZ_WSFO01000015.1"/>
</dbReference>
<dbReference type="PANTHER" id="PTHR13789">
    <property type="entry name" value="MONOOXYGENASE"/>
    <property type="match status" value="1"/>
</dbReference>
<dbReference type="SUPFAM" id="SSF51905">
    <property type="entry name" value="FAD/NAD(P)-binding domain"/>
    <property type="match status" value="1"/>
</dbReference>
<dbReference type="AlphaFoldDB" id="A0A6A4RBP7"/>
<dbReference type="InterPro" id="IPR036188">
    <property type="entry name" value="FAD/NAD-bd_sf"/>
</dbReference>
<evidence type="ECO:0000256" key="1">
    <source>
        <dbReference type="ARBA" id="ARBA00001974"/>
    </source>
</evidence>
<comment type="caution">
    <text evidence="7">The sequence shown here is derived from an EMBL/GenBank/DDBJ whole genome shotgun (WGS) entry which is preliminary data.</text>
</comment>
<proteinExistence type="predicted"/>
<organism evidence="7 8">
    <name type="scientific">Parasedimentitalea maritima</name>
    <dbReference type="NCBI Taxonomy" id="2578117"/>
    <lineage>
        <taxon>Bacteria</taxon>
        <taxon>Pseudomonadati</taxon>
        <taxon>Pseudomonadota</taxon>
        <taxon>Alphaproteobacteria</taxon>
        <taxon>Rhodobacterales</taxon>
        <taxon>Paracoccaceae</taxon>
        <taxon>Parasedimentitalea</taxon>
    </lineage>
</organism>
<protein>
    <submittedName>
        <fullName evidence="7">Monooxygenase</fullName>
    </submittedName>
</protein>
<keyword evidence="2" id="KW-0285">Flavoprotein</keyword>
<feature type="domain" description="FAD-binding" evidence="6">
    <location>
        <begin position="8"/>
        <end position="341"/>
    </location>
</feature>
<accession>A0A6A4RBP7</accession>
<evidence type="ECO:0000256" key="3">
    <source>
        <dbReference type="ARBA" id="ARBA00022827"/>
    </source>
</evidence>